<dbReference type="Pfam" id="PF08263">
    <property type="entry name" value="LRRNT_2"/>
    <property type="match status" value="1"/>
</dbReference>
<reference evidence="7" key="1">
    <citation type="journal article" date="1997" name="Nucleic Acids Res.">
        <title>tRNAscan-SE: a program for improved detection of transfer RNA genes in genomic sequence.</title>
        <authorList>
            <person name="Lowe T.M."/>
            <person name="Eddy S.R."/>
        </authorList>
    </citation>
    <scope>NUCLEOTIDE SEQUENCE [LARGE SCALE GENOMIC DNA]</scope>
    <source>
        <strain evidence="7">r\B97-61/B2</strain>
    </source>
</reference>
<keyword evidence="3" id="KW-0677">Repeat</keyword>
<dbReference type="Gramene" id="Tc02v2_t027340.1">
    <property type="protein sequence ID" value="Tc02v2_p027340.1"/>
    <property type="gene ID" value="Tc02v2_g027340"/>
</dbReference>
<dbReference type="Pfam" id="PF23598">
    <property type="entry name" value="LRR_14"/>
    <property type="match status" value="1"/>
</dbReference>
<feature type="domain" description="Disease resistance R13L4/SHOC-2-like LRR" evidence="6">
    <location>
        <begin position="111"/>
        <end position="195"/>
    </location>
</feature>
<evidence type="ECO:0000313" key="7">
    <source>
        <dbReference type="Proteomes" id="UP000694886"/>
    </source>
</evidence>
<evidence type="ECO:0000259" key="6">
    <source>
        <dbReference type="Pfam" id="PF23598"/>
    </source>
</evidence>
<reference evidence="8" key="2">
    <citation type="submission" date="2025-08" db="UniProtKB">
        <authorList>
            <consortium name="RefSeq"/>
        </authorList>
    </citation>
    <scope>IDENTIFICATION</scope>
</reference>
<organism evidence="7 8">
    <name type="scientific">Theobroma cacao</name>
    <name type="common">Cacao</name>
    <name type="synonym">Cocoa</name>
    <dbReference type="NCBI Taxonomy" id="3641"/>
    <lineage>
        <taxon>Eukaryota</taxon>
        <taxon>Viridiplantae</taxon>
        <taxon>Streptophyta</taxon>
        <taxon>Embryophyta</taxon>
        <taxon>Tracheophyta</taxon>
        <taxon>Spermatophyta</taxon>
        <taxon>Magnoliopsida</taxon>
        <taxon>eudicotyledons</taxon>
        <taxon>Gunneridae</taxon>
        <taxon>Pentapetalae</taxon>
        <taxon>rosids</taxon>
        <taxon>malvids</taxon>
        <taxon>Malvales</taxon>
        <taxon>Malvaceae</taxon>
        <taxon>Byttnerioideae</taxon>
        <taxon>Theobroma</taxon>
    </lineage>
</organism>
<evidence type="ECO:0000313" key="8">
    <source>
        <dbReference type="RefSeq" id="XP_017971045.1"/>
    </source>
</evidence>
<feature type="domain" description="Leucine-rich repeat-containing N-terminal plant-type" evidence="5">
    <location>
        <begin position="52"/>
        <end position="89"/>
    </location>
</feature>
<dbReference type="InterPro" id="IPR013210">
    <property type="entry name" value="LRR_N_plant-typ"/>
</dbReference>
<feature type="chain" id="PRO_5044318635" evidence="4">
    <location>
        <begin position="41"/>
        <end position="272"/>
    </location>
</feature>
<dbReference type="Gene3D" id="3.80.10.10">
    <property type="entry name" value="Ribonuclease Inhibitor"/>
    <property type="match status" value="1"/>
</dbReference>
<evidence type="ECO:0000259" key="5">
    <source>
        <dbReference type="Pfam" id="PF08263"/>
    </source>
</evidence>
<accession>A0AB32VY13</accession>
<gene>
    <name evidence="8" type="primary">LOC108660937</name>
</gene>
<dbReference type="FunFam" id="3.80.10.10:FF:000021">
    <property type="entry name" value="Putative LRR receptor-like serine/threonine-protein kinase"/>
    <property type="match status" value="1"/>
</dbReference>
<evidence type="ECO:0000256" key="4">
    <source>
        <dbReference type="SAM" id="SignalP"/>
    </source>
</evidence>
<dbReference type="AlphaFoldDB" id="A0AB32VY13"/>
<dbReference type="InterPro" id="IPR032675">
    <property type="entry name" value="LRR_dom_sf"/>
</dbReference>
<dbReference type="SUPFAM" id="SSF52058">
    <property type="entry name" value="L domain-like"/>
    <property type="match status" value="1"/>
</dbReference>
<protein>
    <submittedName>
        <fullName evidence="8">Protein NSP-INTERACTING KINASE 1-like</fullName>
    </submittedName>
</protein>
<dbReference type="KEGG" id="tcc:108660937"/>
<keyword evidence="2 4" id="KW-0732">Signal</keyword>
<evidence type="ECO:0000256" key="3">
    <source>
        <dbReference type="ARBA" id="ARBA00022737"/>
    </source>
</evidence>
<dbReference type="GeneID" id="108660937"/>
<proteinExistence type="predicted"/>
<evidence type="ECO:0000256" key="2">
    <source>
        <dbReference type="ARBA" id="ARBA00022729"/>
    </source>
</evidence>
<name>A0AB32VY13_THECC</name>
<evidence type="ECO:0000256" key="1">
    <source>
        <dbReference type="ARBA" id="ARBA00022614"/>
    </source>
</evidence>
<dbReference type="Proteomes" id="UP000694886">
    <property type="component" value="Chromosome 2"/>
</dbReference>
<dbReference type="PRINTS" id="PR00019">
    <property type="entry name" value="LEURICHRPT"/>
</dbReference>
<keyword evidence="1" id="KW-0433">Leucine-rich repeat</keyword>
<sequence length="272" mass="29224">MHRLKLHFVFCSYTSMGIRGENSVLLCSVALFCLWNSASASPLVAPNGVGYEVLALIGIKRLLVDPHKVLDNWDDSSRDPCSWNMVTCSPDGFVVGLGAPSQNLSGFLSPTIGNLTNIQMVLLQNNHISGDIPSEIGSLSKLETLDLSNNNFAGQIPSTLSHLTSLQYLRLANNSLSGEIPASLANLTQLHLLDLSFNNLSGDAPTFPAKVFRIEGNPYICTNGAEQVGCGEKETGSLPSSSSSKAKLNYPSGIFHVIIILVSYSLDVILHH</sequence>
<dbReference type="InterPro" id="IPR055414">
    <property type="entry name" value="LRR_R13L4/SHOC2-like"/>
</dbReference>
<dbReference type="PANTHER" id="PTHR47988">
    <property type="entry name" value="SOMATIC EMBRYOGENESIS RECEPTOR KINASE 1"/>
    <property type="match status" value="1"/>
</dbReference>
<dbReference type="PROSITE" id="PS51450">
    <property type="entry name" value="LRR"/>
    <property type="match status" value="1"/>
</dbReference>
<feature type="signal peptide" evidence="4">
    <location>
        <begin position="1"/>
        <end position="40"/>
    </location>
</feature>
<dbReference type="RefSeq" id="XP_017971045.1">
    <property type="nucleotide sequence ID" value="XM_018115556.1"/>
</dbReference>
<dbReference type="InterPro" id="IPR001611">
    <property type="entry name" value="Leu-rich_rpt"/>
</dbReference>